<dbReference type="InterPro" id="IPR017853">
    <property type="entry name" value="GH"/>
</dbReference>
<dbReference type="GO" id="GO:0008061">
    <property type="term" value="F:chitin binding"/>
    <property type="evidence" value="ECO:0007669"/>
    <property type="project" value="UniProtKB-KW"/>
</dbReference>
<protein>
    <submittedName>
        <fullName evidence="11">Chitinase-3-like protein 1</fullName>
    </submittedName>
</protein>
<dbReference type="InterPro" id="IPR011583">
    <property type="entry name" value="Chitinase_II/V-like_cat"/>
</dbReference>
<dbReference type="SMART" id="SM00636">
    <property type="entry name" value="Glyco_18"/>
    <property type="match status" value="1"/>
</dbReference>
<dbReference type="FunFam" id="3.10.50.10:FF:000001">
    <property type="entry name" value="Chitinase 3-like 1"/>
    <property type="match status" value="1"/>
</dbReference>
<organism evidence="10 11">
    <name type="scientific">Lingula anatina</name>
    <name type="common">Brachiopod</name>
    <name type="synonym">Lingula unguis</name>
    <dbReference type="NCBI Taxonomy" id="7574"/>
    <lineage>
        <taxon>Eukaryota</taxon>
        <taxon>Metazoa</taxon>
        <taxon>Spiralia</taxon>
        <taxon>Lophotrochozoa</taxon>
        <taxon>Brachiopoda</taxon>
        <taxon>Linguliformea</taxon>
        <taxon>Lingulata</taxon>
        <taxon>Lingulida</taxon>
        <taxon>Linguloidea</taxon>
        <taxon>Lingulidae</taxon>
        <taxon>Lingula</taxon>
    </lineage>
</organism>
<evidence type="ECO:0000256" key="1">
    <source>
        <dbReference type="ARBA" id="ARBA00009121"/>
    </source>
</evidence>
<dbReference type="InParanoid" id="A0A1S3IYR9"/>
<dbReference type="SUPFAM" id="SSF54556">
    <property type="entry name" value="Chitinase insertion domain"/>
    <property type="match status" value="1"/>
</dbReference>
<dbReference type="Gene3D" id="3.20.20.80">
    <property type="entry name" value="Glycosidases"/>
    <property type="match status" value="1"/>
</dbReference>
<evidence type="ECO:0000259" key="8">
    <source>
        <dbReference type="PROSITE" id="PS50940"/>
    </source>
</evidence>
<dbReference type="KEGG" id="lak:106168238"/>
<dbReference type="RefSeq" id="XP_013402694.1">
    <property type="nucleotide sequence ID" value="XM_013547240.1"/>
</dbReference>
<keyword evidence="3 6" id="KW-0378">Hydrolase</keyword>
<evidence type="ECO:0000256" key="7">
    <source>
        <dbReference type="SAM" id="SignalP"/>
    </source>
</evidence>
<dbReference type="STRING" id="7574.A0A1S3IYR9"/>
<keyword evidence="7" id="KW-0732">Signal</keyword>
<dbReference type="PROSITE" id="PS51910">
    <property type="entry name" value="GH18_2"/>
    <property type="match status" value="1"/>
</dbReference>
<dbReference type="InterPro" id="IPR002557">
    <property type="entry name" value="Chitin-bd_dom"/>
</dbReference>
<dbReference type="PROSITE" id="PS01095">
    <property type="entry name" value="GH18_1"/>
    <property type="match status" value="1"/>
</dbReference>
<dbReference type="PANTHER" id="PTHR11177">
    <property type="entry name" value="CHITINASE"/>
    <property type="match status" value="1"/>
</dbReference>
<keyword evidence="5 6" id="KW-0326">Glycosidase</keyword>
<keyword evidence="4" id="KW-1015">Disulfide bond</keyword>
<dbReference type="Pfam" id="PF00704">
    <property type="entry name" value="Glyco_hydro_18"/>
    <property type="match status" value="1"/>
</dbReference>
<name>A0A1S3IYR9_LINAN</name>
<dbReference type="InterPro" id="IPR001223">
    <property type="entry name" value="Glyco_hydro18_cat"/>
</dbReference>
<evidence type="ECO:0000256" key="5">
    <source>
        <dbReference type="ARBA" id="ARBA00023295"/>
    </source>
</evidence>
<dbReference type="Gene3D" id="3.10.50.10">
    <property type="match status" value="1"/>
</dbReference>
<dbReference type="SMART" id="SM00494">
    <property type="entry name" value="ChtBD2"/>
    <property type="match status" value="1"/>
</dbReference>
<accession>A0A1S3IYR9</accession>
<feature type="signal peptide" evidence="7">
    <location>
        <begin position="1"/>
        <end position="20"/>
    </location>
</feature>
<evidence type="ECO:0000256" key="3">
    <source>
        <dbReference type="ARBA" id="ARBA00022801"/>
    </source>
</evidence>
<evidence type="ECO:0000256" key="2">
    <source>
        <dbReference type="ARBA" id="ARBA00022669"/>
    </source>
</evidence>
<keyword evidence="10" id="KW-1185">Reference proteome</keyword>
<evidence type="ECO:0000313" key="11">
    <source>
        <dbReference type="RefSeq" id="XP_013402694.1"/>
    </source>
</evidence>
<dbReference type="Pfam" id="PF01607">
    <property type="entry name" value="CBM_14"/>
    <property type="match status" value="1"/>
</dbReference>
<dbReference type="OrthoDB" id="76388at2759"/>
<evidence type="ECO:0000313" key="10">
    <source>
        <dbReference type="Proteomes" id="UP000085678"/>
    </source>
</evidence>
<proteinExistence type="inferred from homology"/>
<dbReference type="PROSITE" id="PS50940">
    <property type="entry name" value="CHIT_BIND_II"/>
    <property type="match status" value="1"/>
</dbReference>
<sequence length="500" mass="56460">MLSEIRVFVAILLLWGCVFSSLGKDHSTAGRSRRQTSVVNQRRVCFYGGWSRERLGAGRFDASFINGTLCTHVVYAFAKIVNGIMVPDNNDSAQEEVYYAELQAVRNQYPHLKILLSVGGWLLGSGPFSSFARNYSQRLTFASHALADLRRWGFDGLDVNWEYPGSRYGSSAMDKVNYVELLKDIYFAFEVEGMMTGLQRLLLTATVPAGRIAIDNGFNIPEISNWLDFVIIMTYDYHGSWLHSPTGHNAPLYPEEQEVNKELNVDWSVMYWIKHGYPPEHIVLGLAAYGRTYTLYNGNWTHIGAPAAGGGGMGDYTKTDGINAYYEICSKLDNGYSLVWNDAQKVHYAFNNQTMDWVGFDSPKSIAIKTKYAMSLGLGGIMMWSLDLDDFGGSFCNQSQYPLLTAAYLVQTSNLTVEAVEKIYPMDGTVYQPKVRPECTLNFTCPEIHGLYPHPCPDSCDRFIHCAFYRPNEKMCPPGLLYSKELQWCEYPWMVTCTTF</sequence>
<feature type="domain" description="Chitin-binding type-2" evidence="8">
    <location>
        <begin position="442"/>
        <end position="499"/>
    </location>
</feature>
<dbReference type="PANTHER" id="PTHR11177:SF317">
    <property type="entry name" value="CHITINASE 12-RELATED"/>
    <property type="match status" value="1"/>
</dbReference>
<dbReference type="Gene3D" id="2.170.140.10">
    <property type="entry name" value="Chitin binding domain"/>
    <property type="match status" value="1"/>
</dbReference>
<evidence type="ECO:0000256" key="6">
    <source>
        <dbReference type="RuleBase" id="RU000489"/>
    </source>
</evidence>
<feature type="domain" description="GH18" evidence="9">
    <location>
        <begin position="41"/>
        <end position="414"/>
    </location>
</feature>
<dbReference type="InterPro" id="IPR001579">
    <property type="entry name" value="Glyco_hydro_18_chit_AS"/>
</dbReference>
<dbReference type="GeneID" id="106168238"/>
<feature type="chain" id="PRO_5010164530" evidence="7">
    <location>
        <begin position="21"/>
        <end position="500"/>
    </location>
</feature>
<gene>
    <name evidence="11" type="primary">LOC106168238</name>
</gene>
<dbReference type="GO" id="GO:0006032">
    <property type="term" value="P:chitin catabolic process"/>
    <property type="evidence" value="ECO:0007669"/>
    <property type="project" value="UniProtKB-ARBA"/>
</dbReference>
<dbReference type="GO" id="GO:0004568">
    <property type="term" value="F:chitinase activity"/>
    <property type="evidence" value="ECO:0007669"/>
    <property type="project" value="UniProtKB-ARBA"/>
</dbReference>
<dbReference type="InterPro" id="IPR050314">
    <property type="entry name" value="Glycosyl_Hydrlase_18"/>
</dbReference>
<evidence type="ECO:0000259" key="9">
    <source>
        <dbReference type="PROSITE" id="PS51910"/>
    </source>
</evidence>
<dbReference type="InterPro" id="IPR036508">
    <property type="entry name" value="Chitin-bd_dom_sf"/>
</dbReference>
<reference evidence="11" key="1">
    <citation type="submission" date="2025-08" db="UniProtKB">
        <authorList>
            <consortium name="RefSeq"/>
        </authorList>
    </citation>
    <scope>IDENTIFICATION</scope>
    <source>
        <tissue evidence="11">Gonads</tissue>
    </source>
</reference>
<dbReference type="GO" id="GO:0005576">
    <property type="term" value="C:extracellular region"/>
    <property type="evidence" value="ECO:0007669"/>
    <property type="project" value="InterPro"/>
</dbReference>
<dbReference type="Proteomes" id="UP000085678">
    <property type="component" value="Unplaced"/>
</dbReference>
<keyword evidence="2" id="KW-0147">Chitin-binding</keyword>
<comment type="similarity">
    <text evidence="1">Belongs to the glycosyl hydrolase 18 family. Chitinase class II subfamily.</text>
</comment>
<dbReference type="AlphaFoldDB" id="A0A1S3IYR9"/>
<evidence type="ECO:0000256" key="4">
    <source>
        <dbReference type="ARBA" id="ARBA00023157"/>
    </source>
</evidence>
<dbReference type="SUPFAM" id="SSF57625">
    <property type="entry name" value="Invertebrate chitin-binding proteins"/>
    <property type="match status" value="1"/>
</dbReference>
<dbReference type="SUPFAM" id="SSF51445">
    <property type="entry name" value="(Trans)glycosidases"/>
    <property type="match status" value="1"/>
</dbReference>
<dbReference type="GO" id="GO:0005975">
    <property type="term" value="P:carbohydrate metabolic process"/>
    <property type="evidence" value="ECO:0007669"/>
    <property type="project" value="InterPro"/>
</dbReference>
<dbReference type="InterPro" id="IPR029070">
    <property type="entry name" value="Chitinase_insertion_sf"/>
</dbReference>